<sequence>MTFAEILDSLGGMGHFQRLSVAFLAIPLTMLASHNLLQNFTAGVPGHHCQIRITTTNYTRFGHHNASQELGAQSLLRISIPMDRNQKAERCRRFVATQWRLLDPNASLANDTAVDTEPCPEGWTYDRSLFSNTIVSEWDLVCDARSLRQMAQSIYMAGVLIGSIVFGSLSDRFGRKALIVWSYLQMGVAGACTAFAPNFTAYCIFRFLCGMAMSGIAINSVSLCMEWIPTKYRAIVGTINGYNYTTGQFILAGVAYAIPDWRWLQLAVSLPFFVFFLYSWVFVESARWLAISGRTEQAVRGLKRAARINGRKQEGEKLDVEVLKLSMQKELSSNKSSHSMADLVRTPTVRRISCGVSFVWFATSFAYYGLVMDLQNFGFNIYLTLVVFGAVDFPAKFISVLFITLVGRRFCQASSLILAGLCILANIFVPQDLTNLRMTFAVFGKGALAASFNCAYIFTGELFPTVIRQSGLGLGGTMARVGSMIAPLVQMTGRVFPTPAAHHLRSFPHHLRHHGLSASRDTERPPAGDDRASGKRTHPDLMAFAQLLDQAGGMGRFQGLNVLLLCFPMVFLAAHNLLQNFTAAVPGHRCRVALNDTCGRNATSCSHFGKAFVGADGTRALPKCHRWVTPPWQRPEPNRTGLEDTEANTEPCLDGWVYEDHTFASTIVTEWDLVCDFRTSQQVAQSIYMAGVLVGAVVFGGLSDKFGRKPLLIWSCFQIAVSGSSAAFAPSFTAYCVFRFLSGMAISGVGLNCVSLSVEWTPMRSRATVSMVTGYSYSVGQFILAGVAFAIRDWRWLQLAVSLPYLIFFLYGWWFSESARWYAAAGKLDQALKELQKVARINGQKEQGEKLSLEVLKSSLQKEMPSANSRFTVVDLVRTPALRHITACLCFVWFSTSFAYYGLAMDLQNFGVSIYLIQVIFGAVDIPAKLIAFLVICYFGRRLTQALSLILAGVSIVGNIFVPQDMQVLRTIFAVFGKGCLAASFNCVFLYTGELYPTVIRQTGMGFGNTMARIGGIVAPLVRMMSEYSRPFPCSSTEQPPSSPALPLAAFRRP</sequence>
<dbReference type="GO" id="GO:0016020">
    <property type="term" value="C:membrane"/>
    <property type="evidence" value="ECO:0007669"/>
    <property type="project" value="UniProtKB-SubCell"/>
</dbReference>
<feature type="transmembrane region" description="Helical" evidence="6">
    <location>
        <begin position="382"/>
        <end position="403"/>
    </location>
</feature>
<evidence type="ECO:0000256" key="6">
    <source>
        <dbReference type="SAM" id="Phobius"/>
    </source>
</evidence>
<protein>
    <recommendedName>
        <fullName evidence="7">Major facilitator superfamily (MFS) profile domain-containing protein</fullName>
    </recommendedName>
</protein>
<evidence type="ECO:0000313" key="9">
    <source>
        <dbReference type="Proteomes" id="UP001142489"/>
    </source>
</evidence>
<dbReference type="PROSITE" id="PS50850">
    <property type="entry name" value="MFS"/>
    <property type="match status" value="2"/>
</dbReference>
<feature type="transmembrane region" description="Helical" evidence="6">
    <location>
        <begin position="264"/>
        <end position="283"/>
    </location>
</feature>
<feature type="region of interest" description="Disordered" evidence="5">
    <location>
        <begin position="1032"/>
        <end position="1054"/>
    </location>
</feature>
<feature type="region of interest" description="Disordered" evidence="5">
    <location>
        <begin position="515"/>
        <end position="536"/>
    </location>
</feature>
<comment type="caution">
    <text evidence="8">The sequence shown here is derived from an EMBL/GenBank/DDBJ whole genome shotgun (WGS) entry which is preliminary data.</text>
</comment>
<feature type="transmembrane region" description="Helical" evidence="6">
    <location>
        <begin position="241"/>
        <end position="258"/>
    </location>
</feature>
<evidence type="ECO:0000256" key="4">
    <source>
        <dbReference type="ARBA" id="ARBA00023136"/>
    </source>
</evidence>
<dbReference type="InterPro" id="IPR036259">
    <property type="entry name" value="MFS_trans_sf"/>
</dbReference>
<feature type="transmembrane region" description="Helical" evidence="6">
    <location>
        <begin position="915"/>
        <end position="939"/>
    </location>
</feature>
<dbReference type="FunFam" id="1.20.1250.20:FF:000023">
    <property type="entry name" value="Solute carrier family 22 member 6"/>
    <property type="match status" value="2"/>
</dbReference>
<organism evidence="8 9">
    <name type="scientific">Phrynocephalus forsythii</name>
    <dbReference type="NCBI Taxonomy" id="171643"/>
    <lineage>
        <taxon>Eukaryota</taxon>
        <taxon>Metazoa</taxon>
        <taxon>Chordata</taxon>
        <taxon>Craniata</taxon>
        <taxon>Vertebrata</taxon>
        <taxon>Euteleostomi</taxon>
        <taxon>Lepidosauria</taxon>
        <taxon>Squamata</taxon>
        <taxon>Bifurcata</taxon>
        <taxon>Unidentata</taxon>
        <taxon>Episquamata</taxon>
        <taxon>Toxicofera</taxon>
        <taxon>Iguania</taxon>
        <taxon>Acrodonta</taxon>
        <taxon>Agamidae</taxon>
        <taxon>Agaminae</taxon>
        <taxon>Phrynocephalus</taxon>
    </lineage>
</organism>
<feature type="transmembrane region" description="Helical" evidence="6">
    <location>
        <begin position="797"/>
        <end position="815"/>
    </location>
</feature>
<dbReference type="Gene3D" id="1.20.1250.20">
    <property type="entry name" value="MFS general substrate transporter like domains"/>
    <property type="match status" value="2"/>
</dbReference>
<comment type="subcellular location">
    <subcellularLocation>
        <location evidence="1">Membrane</location>
        <topology evidence="1">Multi-pass membrane protein</topology>
    </subcellularLocation>
</comment>
<gene>
    <name evidence="8" type="ORF">JRQ81_009431</name>
</gene>
<feature type="transmembrane region" description="Helical" evidence="6">
    <location>
        <begin position="968"/>
        <end position="991"/>
    </location>
</feature>
<evidence type="ECO:0000256" key="5">
    <source>
        <dbReference type="SAM" id="MobiDB-lite"/>
    </source>
</evidence>
<evidence type="ECO:0000256" key="3">
    <source>
        <dbReference type="ARBA" id="ARBA00022989"/>
    </source>
</evidence>
<feature type="compositionally biased region" description="Low complexity" evidence="5">
    <location>
        <begin position="1045"/>
        <end position="1054"/>
    </location>
</feature>
<keyword evidence="9" id="KW-1185">Reference proteome</keyword>
<feature type="transmembrane region" description="Helical" evidence="6">
    <location>
        <begin position="738"/>
        <end position="760"/>
    </location>
</feature>
<dbReference type="Pfam" id="PF00083">
    <property type="entry name" value="Sugar_tr"/>
    <property type="match status" value="2"/>
</dbReference>
<dbReference type="EMBL" id="JAPFRF010000019">
    <property type="protein sequence ID" value="KAJ7307414.1"/>
    <property type="molecule type" value="Genomic_DNA"/>
</dbReference>
<keyword evidence="3 6" id="KW-1133">Transmembrane helix</keyword>
<feature type="transmembrane region" description="Helical" evidence="6">
    <location>
        <begin position="204"/>
        <end position="229"/>
    </location>
</feature>
<keyword evidence="4 6" id="KW-0472">Membrane</keyword>
<feature type="transmembrane region" description="Helical" evidence="6">
    <location>
        <begin position="352"/>
        <end position="370"/>
    </location>
</feature>
<proteinExistence type="predicted"/>
<reference evidence="8" key="1">
    <citation type="journal article" date="2023" name="DNA Res.">
        <title>Chromosome-level genome assembly of Phrynocephalus forsythii using third-generation DNA sequencing and Hi-C analysis.</title>
        <authorList>
            <person name="Qi Y."/>
            <person name="Zhao W."/>
            <person name="Zhao Y."/>
            <person name="Niu C."/>
            <person name="Cao S."/>
            <person name="Zhang Y."/>
        </authorList>
    </citation>
    <scope>NUCLEOTIDE SEQUENCE</scope>
    <source>
        <tissue evidence="8">Muscle</tissue>
    </source>
</reference>
<feature type="compositionally biased region" description="Basic and acidic residues" evidence="5">
    <location>
        <begin position="520"/>
        <end position="536"/>
    </location>
</feature>
<evidence type="ECO:0000256" key="1">
    <source>
        <dbReference type="ARBA" id="ARBA00004141"/>
    </source>
</evidence>
<dbReference type="InterPro" id="IPR005828">
    <property type="entry name" value="MFS_sugar_transport-like"/>
</dbReference>
<dbReference type="InterPro" id="IPR020846">
    <property type="entry name" value="MFS_dom"/>
</dbReference>
<feature type="domain" description="Major facilitator superfamily (MFS) profile" evidence="7">
    <location>
        <begin position="91"/>
        <end position="576"/>
    </location>
</feature>
<feature type="transmembrane region" description="Helical" evidence="6">
    <location>
        <begin position="885"/>
        <end position="903"/>
    </location>
</feature>
<feature type="transmembrane region" description="Helical" evidence="6">
    <location>
        <begin position="772"/>
        <end position="791"/>
    </location>
</feature>
<feature type="transmembrane region" description="Helical" evidence="6">
    <location>
        <begin position="410"/>
        <end position="429"/>
    </location>
</feature>
<dbReference type="OrthoDB" id="2544694at2759"/>
<dbReference type="PANTHER" id="PTHR24064">
    <property type="entry name" value="SOLUTE CARRIER FAMILY 22 MEMBER"/>
    <property type="match status" value="1"/>
</dbReference>
<dbReference type="Proteomes" id="UP001142489">
    <property type="component" value="Unassembled WGS sequence"/>
</dbReference>
<dbReference type="SUPFAM" id="SSF103473">
    <property type="entry name" value="MFS general substrate transporter"/>
    <property type="match status" value="2"/>
</dbReference>
<feature type="transmembrane region" description="Helical" evidence="6">
    <location>
        <begin position="683"/>
        <end position="702"/>
    </location>
</feature>
<feature type="transmembrane region" description="Helical" evidence="6">
    <location>
        <begin position="153"/>
        <end position="170"/>
    </location>
</feature>
<feature type="transmembrane region" description="Helical" evidence="6">
    <location>
        <begin position="711"/>
        <end position="732"/>
    </location>
</feature>
<evidence type="ECO:0000256" key="2">
    <source>
        <dbReference type="ARBA" id="ARBA00022692"/>
    </source>
</evidence>
<feature type="transmembrane region" description="Helical" evidence="6">
    <location>
        <begin position="946"/>
        <end position="962"/>
    </location>
</feature>
<keyword evidence="2 6" id="KW-0812">Transmembrane</keyword>
<dbReference type="GO" id="GO:0022857">
    <property type="term" value="F:transmembrane transporter activity"/>
    <property type="evidence" value="ECO:0007669"/>
    <property type="project" value="InterPro"/>
</dbReference>
<accession>A0A9Q1ASI5</accession>
<feature type="transmembrane region" description="Helical" evidence="6">
    <location>
        <begin position="177"/>
        <end position="198"/>
    </location>
</feature>
<dbReference type="AlphaFoldDB" id="A0A9Q1ASI5"/>
<feature type="domain" description="Major facilitator superfamily (MFS) profile" evidence="7">
    <location>
        <begin position="640"/>
        <end position="1054"/>
    </location>
</feature>
<evidence type="ECO:0000313" key="8">
    <source>
        <dbReference type="EMBL" id="KAJ7307414.1"/>
    </source>
</evidence>
<name>A0A9Q1ASI5_9SAUR</name>
<evidence type="ECO:0000259" key="7">
    <source>
        <dbReference type="PROSITE" id="PS50850"/>
    </source>
</evidence>